<keyword evidence="9" id="KW-1071">Ligand-gated ion channel</keyword>
<evidence type="ECO:0000256" key="3">
    <source>
        <dbReference type="ARBA" id="ARBA00022692"/>
    </source>
</evidence>
<keyword evidence="4 11" id="KW-1133">Transmembrane helix</keyword>
<organism evidence="13 14">
    <name type="scientific">Prunus yedoensis var. nudiflora</name>
    <dbReference type="NCBI Taxonomy" id="2094558"/>
    <lineage>
        <taxon>Eukaryota</taxon>
        <taxon>Viridiplantae</taxon>
        <taxon>Streptophyta</taxon>
        <taxon>Embryophyta</taxon>
        <taxon>Tracheophyta</taxon>
        <taxon>Spermatophyta</taxon>
        <taxon>Magnoliopsida</taxon>
        <taxon>eudicotyledons</taxon>
        <taxon>Gunneridae</taxon>
        <taxon>Pentapetalae</taxon>
        <taxon>rosids</taxon>
        <taxon>fabids</taxon>
        <taxon>Rosales</taxon>
        <taxon>Rosaceae</taxon>
        <taxon>Amygdaloideae</taxon>
        <taxon>Amygdaleae</taxon>
        <taxon>Prunus</taxon>
    </lineage>
</organism>
<evidence type="ECO:0000256" key="9">
    <source>
        <dbReference type="ARBA" id="ARBA00023286"/>
    </source>
</evidence>
<feature type="transmembrane region" description="Helical" evidence="11">
    <location>
        <begin position="104"/>
        <end position="122"/>
    </location>
</feature>
<evidence type="ECO:0000256" key="11">
    <source>
        <dbReference type="SAM" id="Phobius"/>
    </source>
</evidence>
<name>A0A314Y5M8_PRUYE</name>
<dbReference type="PANTHER" id="PTHR18966">
    <property type="entry name" value="IONOTROPIC GLUTAMATE RECEPTOR"/>
    <property type="match status" value="1"/>
</dbReference>
<evidence type="ECO:0000256" key="1">
    <source>
        <dbReference type="ARBA" id="ARBA00004141"/>
    </source>
</evidence>
<feature type="domain" description="Ionotropic glutamate receptor C-terminal" evidence="12">
    <location>
        <begin position="6"/>
        <end position="262"/>
    </location>
</feature>
<dbReference type="FunFam" id="3.40.190.10:FF:000217">
    <property type="entry name" value="Glutamate receptor"/>
    <property type="match status" value="1"/>
</dbReference>
<evidence type="ECO:0000256" key="2">
    <source>
        <dbReference type="ARBA" id="ARBA00022448"/>
    </source>
</evidence>
<protein>
    <submittedName>
        <fullName evidence="13">Glutamate receptor 2.8-like</fullName>
    </submittedName>
</protein>
<comment type="caution">
    <text evidence="13">The sequence shown here is derived from an EMBL/GenBank/DDBJ whole genome shotgun (WGS) entry which is preliminary data.</text>
</comment>
<sequence>MSLASALTSSRLQWKLLAFVLPFDFIPFAKPDGTSAGSYDDLCYQVYLGKFDAVVGDTTISADRSSYVDFTMPYTEAGVVMDVPVSDNRSKNAWAFLEPWTWDLWLTTCCFFIFIGFVVWVLQHRINNDFRGPPSHQVGTGVWFSFSTIVFSHSKYWTLLPSFCFDDSKIKRFRTMRGIDEALSKGSGNVGVAAVVDQTPNMKLFVAKYCSKYTMIGPIFKTDGFGFVFPKRSLLIPDVSQAILKVTGTERILDIEKKMVQGRKKLSRLE</sequence>
<dbReference type="InterPro" id="IPR015683">
    <property type="entry name" value="Ionotropic_Glu_rcpt"/>
</dbReference>
<dbReference type="CDD" id="cd13686">
    <property type="entry name" value="GluR_Plant"/>
    <property type="match status" value="1"/>
</dbReference>
<gene>
    <name evidence="13" type="ORF">Pyn_27443</name>
</gene>
<proteinExistence type="predicted"/>
<evidence type="ECO:0000313" key="13">
    <source>
        <dbReference type="EMBL" id="PQP99223.1"/>
    </source>
</evidence>
<evidence type="ECO:0000256" key="10">
    <source>
        <dbReference type="ARBA" id="ARBA00023303"/>
    </source>
</evidence>
<accession>A0A314Y5M8</accession>
<dbReference type="SMART" id="SM00079">
    <property type="entry name" value="PBPe"/>
    <property type="match status" value="1"/>
</dbReference>
<keyword evidence="3 11" id="KW-0812">Transmembrane</keyword>
<keyword evidence="6 11" id="KW-0472">Membrane</keyword>
<keyword evidence="5" id="KW-0406">Ion transport</keyword>
<evidence type="ECO:0000259" key="12">
    <source>
        <dbReference type="SMART" id="SM00079"/>
    </source>
</evidence>
<dbReference type="InterPro" id="IPR001320">
    <property type="entry name" value="Iontro_rcpt_C"/>
</dbReference>
<evidence type="ECO:0000256" key="6">
    <source>
        <dbReference type="ARBA" id="ARBA00023136"/>
    </source>
</evidence>
<dbReference type="GO" id="GO:0016020">
    <property type="term" value="C:membrane"/>
    <property type="evidence" value="ECO:0007669"/>
    <property type="project" value="UniProtKB-SubCell"/>
</dbReference>
<keyword evidence="7 13" id="KW-0675">Receptor</keyword>
<dbReference type="Gene3D" id="3.40.190.10">
    <property type="entry name" value="Periplasmic binding protein-like II"/>
    <property type="match status" value="1"/>
</dbReference>
<dbReference type="GO" id="GO:0015276">
    <property type="term" value="F:ligand-gated monoatomic ion channel activity"/>
    <property type="evidence" value="ECO:0007669"/>
    <property type="project" value="InterPro"/>
</dbReference>
<dbReference type="Gene3D" id="1.10.287.70">
    <property type="match status" value="1"/>
</dbReference>
<evidence type="ECO:0000256" key="5">
    <source>
        <dbReference type="ARBA" id="ARBA00023065"/>
    </source>
</evidence>
<evidence type="ECO:0000256" key="8">
    <source>
        <dbReference type="ARBA" id="ARBA00023180"/>
    </source>
</evidence>
<evidence type="ECO:0000313" key="14">
    <source>
        <dbReference type="Proteomes" id="UP000250321"/>
    </source>
</evidence>
<dbReference type="Pfam" id="PF00060">
    <property type="entry name" value="Lig_chan"/>
    <property type="match status" value="1"/>
</dbReference>
<dbReference type="SUPFAM" id="SSF53850">
    <property type="entry name" value="Periplasmic binding protein-like II"/>
    <property type="match status" value="1"/>
</dbReference>
<dbReference type="AlphaFoldDB" id="A0A314Y5M8"/>
<dbReference type="OrthoDB" id="5984008at2759"/>
<evidence type="ECO:0000256" key="4">
    <source>
        <dbReference type="ARBA" id="ARBA00022989"/>
    </source>
</evidence>
<keyword evidence="14" id="KW-1185">Reference proteome</keyword>
<evidence type="ECO:0000256" key="7">
    <source>
        <dbReference type="ARBA" id="ARBA00023170"/>
    </source>
</evidence>
<keyword evidence="8" id="KW-0325">Glycoprotein</keyword>
<comment type="subcellular location">
    <subcellularLocation>
        <location evidence="1">Membrane</location>
        <topology evidence="1">Multi-pass membrane protein</topology>
    </subcellularLocation>
</comment>
<keyword evidence="2" id="KW-0813">Transport</keyword>
<dbReference type="Proteomes" id="UP000250321">
    <property type="component" value="Unassembled WGS sequence"/>
</dbReference>
<keyword evidence="10" id="KW-0407">Ion channel</keyword>
<dbReference type="EMBL" id="PJQY01001836">
    <property type="protein sequence ID" value="PQP99223.1"/>
    <property type="molecule type" value="Genomic_DNA"/>
</dbReference>
<reference evidence="13 14" key="1">
    <citation type="submission" date="2018-02" db="EMBL/GenBank/DDBJ databases">
        <title>Draft genome of wild Prunus yedoensis var. nudiflora.</title>
        <authorList>
            <person name="Baek S."/>
            <person name="Kim J.-H."/>
            <person name="Choi K."/>
            <person name="Kim G.-B."/>
            <person name="Cho A."/>
            <person name="Jang H."/>
            <person name="Shin C.-H."/>
            <person name="Yu H.-J."/>
            <person name="Mun J.-H."/>
        </authorList>
    </citation>
    <scope>NUCLEOTIDE SEQUENCE [LARGE SCALE GENOMIC DNA]</scope>
    <source>
        <strain evidence="14">cv. Jeju island</strain>
        <tissue evidence="13">Leaf</tissue>
    </source>
</reference>